<dbReference type="PANTHER" id="PTHR32179">
    <property type="entry name" value="NICOTINATE-NUCLEOTIDE PYROPHOSPHORYLASE [CARBOXYLATING]"/>
    <property type="match status" value="1"/>
</dbReference>
<dbReference type="FunFam" id="3.90.1170.20:FF:000001">
    <property type="entry name" value="Nicotinate-nucleotide diphosphorylase (Carboxylating)"/>
    <property type="match status" value="1"/>
</dbReference>
<evidence type="ECO:0000256" key="13">
    <source>
        <dbReference type="PIRSR" id="PIRSR006250-1"/>
    </source>
</evidence>
<feature type="binding site" evidence="13">
    <location>
        <position position="206"/>
    </location>
    <ligand>
        <name>substrate</name>
    </ligand>
</feature>
<evidence type="ECO:0000313" key="16">
    <source>
        <dbReference type="EMBL" id="ADZ79535.1"/>
    </source>
</evidence>
<dbReference type="HOGENOM" id="CLU_039622_0_1_10"/>
<dbReference type="EMBL" id="CP002584">
    <property type="protein sequence ID" value="ADZ79535.1"/>
    <property type="molecule type" value="Genomic_DNA"/>
</dbReference>
<dbReference type="CDD" id="cd01572">
    <property type="entry name" value="QPRTase"/>
    <property type="match status" value="1"/>
</dbReference>
<dbReference type="InterPro" id="IPR036068">
    <property type="entry name" value="Nicotinate_pribotase-like_C"/>
</dbReference>
<dbReference type="InterPro" id="IPR013785">
    <property type="entry name" value="Aldolase_TIM"/>
</dbReference>
<evidence type="ECO:0000256" key="2">
    <source>
        <dbReference type="ARBA" id="ARBA00004893"/>
    </source>
</evidence>
<feature type="binding site" evidence="13">
    <location>
        <position position="173"/>
    </location>
    <ligand>
        <name>substrate</name>
    </ligand>
</feature>
<keyword evidence="8 12" id="KW-0808">Transferase</keyword>
<evidence type="ECO:0000256" key="11">
    <source>
        <dbReference type="ARBA" id="ARBA00069173"/>
    </source>
</evidence>
<evidence type="ECO:0000256" key="4">
    <source>
        <dbReference type="ARBA" id="ARBA00011218"/>
    </source>
</evidence>
<dbReference type="UniPathway" id="UPA00253">
    <property type="reaction ID" value="UER00331"/>
</dbReference>
<dbReference type="Pfam" id="PF01729">
    <property type="entry name" value="QRPTase_C"/>
    <property type="match status" value="1"/>
</dbReference>
<dbReference type="InterPro" id="IPR037128">
    <property type="entry name" value="Quinolinate_PRibosylTase_N_sf"/>
</dbReference>
<dbReference type="eggNOG" id="COG0157">
    <property type="taxonomic scope" value="Bacteria"/>
</dbReference>
<dbReference type="NCBIfam" id="TIGR00078">
    <property type="entry name" value="nadC"/>
    <property type="match status" value="1"/>
</dbReference>
<feature type="binding site" evidence="13">
    <location>
        <begin position="251"/>
        <end position="253"/>
    </location>
    <ligand>
        <name>substrate</name>
    </ligand>
</feature>
<evidence type="ECO:0000256" key="10">
    <source>
        <dbReference type="ARBA" id="ARBA00047445"/>
    </source>
</evidence>
<dbReference type="SUPFAM" id="SSF54675">
    <property type="entry name" value="Nicotinate/Quinolinate PRTase N-terminal domain-like"/>
    <property type="match status" value="1"/>
</dbReference>
<comment type="catalytic activity">
    <reaction evidence="10">
        <text>nicotinate beta-D-ribonucleotide + CO2 + diphosphate = quinolinate + 5-phospho-alpha-D-ribose 1-diphosphate + 2 H(+)</text>
        <dbReference type="Rhea" id="RHEA:12733"/>
        <dbReference type="ChEBI" id="CHEBI:15378"/>
        <dbReference type="ChEBI" id="CHEBI:16526"/>
        <dbReference type="ChEBI" id="CHEBI:29959"/>
        <dbReference type="ChEBI" id="CHEBI:33019"/>
        <dbReference type="ChEBI" id="CHEBI:57502"/>
        <dbReference type="ChEBI" id="CHEBI:58017"/>
        <dbReference type="EC" id="2.4.2.19"/>
    </reaction>
</comment>
<feature type="domain" description="Quinolinate phosphoribosyl transferase N-terminal" evidence="15">
    <location>
        <begin position="31"/>
        <end position="116"/>
    </location>
</feature>
<dbReference type="InterPro" id="IPR022412">
    <property type="entry name" value="Quinolinate_PRibosylTrfase_N"/>
</dbReference>
<dbReference type="PANTHER" id="PTHR32179:SF3">
    <property type="entry name" value="NICOTINATE-NUCLEOTIDE PYROPHOSPHORYLASE [CARBOXYLATING]"/>
    <property type="match status" value="1"/>
</dbReference>
<proteinExistence type="inferred from homology"/>
<comment type="similarity">
    <text evidence="3 12">Belongs to the NadC/ModD family.</text>
</comment>
<evidence type="ECO:0000256" key="7">
    <source>
        <dbReference type="ARBA" id="ARBA00022676"/>
    </source>
</evidence>
<dbReference type="KEGG" id="shg:Sph21_2989"/>
<dbReference type="Gene3D" id="3.20.20.70">
    <property type="entry name" value="Aldolase class I"/>
    <property type="match status" value="1"/>
</dbReference>
<feature type="binding site" evidence="13">
    <location>
        <begin position="139"/>
        <end position="141"/>
    </location>
    <ligand>
        <name>substrate</name>
    </ligand>
</feature>
<feature type="domain" description="Quinolinate phosphoribosyl transferase C-terminal" evidence="14">
    <location>
        <begin position="118"/>
        <end position="287"/>
    </location>
</feature>
<feature type="binding site" evidence="13">
    <location>
        <position position="228"/>
    </location>
    <ligand>
        <name>substrate</name>
    </ligand>
</feature>
<evidence type="ECO:0000259" key="15">
    <source>
        <dbReference type="Pfam" id="PF02749"/>
    </source>
</evidence>
<dbReference type="InterPro" id="IPR027277">
    <property type="entry name" value="NadC/ModD"/>
</dbReference>
<dbReference type="FunFam" id="3.20.20.70:FF:000030">
    <property type="entry name" value="Nicotinate-nucleotide pyrophosphorylase, carboxylating"/>
    <property type="match status" value="1"/>
</dbReference>
<dbReference type="PATRIC" id="fig|743722.3.peg.3195"/>
<dbReference type="GO" id="GO:0009435">
    <property type="term" value="P:NAD+ biosynthetic process"/>
    <property type="evidence" value="ECO:0007669"/>
    <property type="project" value="UniProtKB-UniPathway"/>
</dbReference>
<keyword evidence="6" id="KW-0662">Pyridine nucleotide biosynthesis</keyword>
<reference evidence="16" key="1">
    <citation type="submission" date="2011-03" db="EMBL/GenBank/DDBJ databases">
        <title>Complete sequence of Sphingobacterium sp. 21.</title>
        <authorList>
            <consortium name="US DOE Joint Genome Institute"/>
            <person name="Lucas S."/>
            <person name="Copeland A."/>
            <person name="Lapidus A."/>
            <person name="Cheng J.-F."/>
            <person name="Goodwin L."/>
            <person name="Pitluck S."/>
            <person name="Davenport K."/>
            <person name="Detter J.C."/>
            <person name="Han C."/>
            <person name="Tapia R."/>
            <person name="Land M."/>
            <person name="Hauser L."/>
            <person name="Kyrpides N."/>
            <person name="Ivanova N."/>
            <person name="Ovchinnikova G."/>
            <person name="Pagani I."/>
            <person name="Siebers A.K."/>
            <person name="Allgaier M."/>
            <person name="Thelen M.P."/>
            <person name="Hugenholtz P."/>
            <person name="Woyke T."/>
        </authorList>
    </citation>
    <scope>NUCLEOTIDE SEQUENCE</scope>
    <source>
        <strain evidence="16">21</strain>
    </source>
</reference>
<comment type="subunit">
    <text evidence="4">Hexamer formed by 3 homodimers.</text>
</comment>
<evidence type="ECO:0000256" key="6">
    <source>
        <dbReference type="ARBA" id="ARBA00022642"/>
    </source>
</evidence>
<accession>F4C3S5</accession>
<feature type="binding site" evidence="13">
    <location>
        <position position="106"/>
    </location>
    <ligand>
        <name>substrate</name>
    </ligand>
</feature>
<comment type="function">
    <text evidence="1">Involved in the catabolism of quinolinic acid (QA).</text>
</comment>
<dbReference type="STRING" id="743722.Sph21_2989"/>
<dbReference type="InterPro" id="IPR002638">
    <property type="entry name" value="Quinolinate_PRibosylTrfase_C"/>
</dbReference>
<dbReference type="Gene3D" id="3.90.1170.20">
    <property type="entry name" value="Quinolinate phosphoribosyl transferase, N-terminal domain"/>
    <property type="match status" value="1"/>
</dbReference>
<organism evidence="16">
    <name type="scientific">Sphingobacterium sp. (strain 21)</name>
    <dbReference type="NCBI Taxonomy" id="743722"/>
    <lineage>
        <taxon>Bacteria</taxon>
        <taxon>Pseudomonadati</taxon>
        <taxon>Bacteroidota</taxon>
        <taxon>Sphingobacteriia</taxon>
        <taxon>Sphingobacteriales</taxon>
        <taxon>Sphingobacteriaceae</taxon>
        <taxon>Sphingobacterium</taxon>
    </lineage>
</organism>
<dbReference type="GO" id="GO:0034213">
    <property type="term" value="P:quinolinate catabolic process"/>
    <property type="evidence" value="ECO:0007669"/>
    <property type="project" value="TreeGrafter"/>
</dbReference>
<keyword evidence="7 12" id="KW-0328">Glycosyltransferase</keyword>
<feature type="binding site" evidence="13">
    <location>
        <position position="163"/>
    </location>
    <ligand>
        <name>substrate</name>
    </ligand>
</feature>
<dbReference type="EC" id="2.4.2.19" evidence="5"/>
<evidence type="ECO:0000256" key="3">
    <source>
        <dbReference type="ARBA" id="ARBA00009400"/>
    </source>
</evidence>
<dbReference type="SUPFAM" id="SSF51690">
    <property type="entry name" value="Nicotinate/Quinolinate PRTase C-terminal domain-like"/>
    <property type="match status" value="1"/>
</dbReference>
<comment type="pathway">
    <text evidence="2">Cofactor biosynthesis; NAD(+) biosynthesis; nicotinate D-ribonucleotide from quinolinate: step 1/1.</text>
</comment>
<evidence type="ECO:0000256" key="12">
    <source>
        <dbReference type="PIRNR" id="PIRNR006250"/>
    </source>
</evidence>
<gene>
    <name evidence="16" type="ordered locus">Sph21_2989</name>
</gene>
<protein>
    <recommendedName>
        <fullName evidence="11">Probable nicotinate-nucleotide pyrophosphorylase [carboxylating]</fullName>
        <ecNumber evidence="5">2.4.2.19</ecNumber>
    </recommendedName>
    <alternativeName>
        <fullName evidence="9">Quinolinate phosphoribosyltransferase [decarboxylating]</fullName>
    </alternativeName>
</protein>
<evidence type="ECO:0000256" key="1">
    <source>
        <dbReference type="ARBA" id="ARBA00003237"/>
    </source>
</evidence>
<evidence type="ECO:0000256" key="9">
    <source>
        <dbReference type="ARBA" id="ARBA00033102"/>
    </source>
</evidence>
<dbReference type="Pfam" id="PF02749">
    <property type="entry name" value="QRPTase_N"/>
    <property type="match status" value="1"/>
</dbReference>
<dbReference type="InterPro" id="IPR004393">
    <property type="entry name" value="NadC"/>
</dbReference>
<dbReference type="PIRSF" id="PIRSF006250">
    <property type="entry name" value="NadC_ModD"/>
    <property type="match status" value="1"/>
</dbReference>
<feature type="binding site" evidence="13">
    <location>
        <begin position="272"/>
        <end position="274"/>
    </location>
    <ligand>
        <name>substrate</name>
    </ligand>
</feature>
<evidence type="ECO:0000256" key="8">
    <source>
        <dbReference type="ARBA" id="ARBA00022679"/>
    </source>
</evidence>
<sequence>MEPIYNMNTIDKKQLSDFIKQALQEDVGDGDHTSLSTIPSGKQGIAKLIIKEDGILAGVEVAVAIFREVDPSLQITIQQNDGGEVAVGDIVLFVAGSIHSILIAERLVLNVMQRMSGIATTTHKVVKLLEGTETKVLDTRKTTPGIRFLEKEAVRIGGGVNHRFGLYDMILIKDNHVDYAGGIAAALSAAHEYKRSLKKAIQIEIEVRNLEELQAVLDFGRVDRILLDNFDFKTLKRAVNLVDGRFITEASGGITLENAKQFADCGVNYISIGALTHSVKSLDMSLKAQIVN</sequence>
<name>F4C3S5_SPHS2</name>
<evidence type="ECO:0000259" key="14">
    <source>
        <dbReference type="Pfam" id="PF01729"/>
    </source>
</evidence>
<evidence type="ECO:0000256" key="5">
    <source>
        <dbReference type="ARBA" id="ARBA00011944"/>
    </source>
</evidence>
<dbReference type="AlphaFoldDB" id="F4C3S5"/>
<dbReference type="GO" id="GO:0004514">
    <property type="term" value="F:nicotinate-nucleotide diphosphorylase (carboxylating) activity"/>
    <property type="evidence" value="ECO:0007669"/>
    <property type="project" value="UniProtKB-EC"/>
</dbReference>
<dbReference type="GO" id="GO:0005737">
    <property type="term" value="C:cytoplasm"/>
    <property type="evidence" value="ECO:0007669"/>
    <property type="project" value="TreeGrafter"/>
</dbReference>